<comment type="caution">
    <text evidence="1">The sequence shown here is derived from an EMBL/GenBank/DDBJ whole genome shotgun (WGS) entry which is preliminary data.</text>
</comment>
<dbReference type="AlphaFoldDB" id="A0A9P5YQK7"/>
<reference evidence="1" key="1">
    <citation type="submission" date="2020-11" db="EMBL/GenBank/DDBJ databases">
        <authorList>
            <consortium name="DOE Joint Genome Institute"/>
            <person name="Ahrendt S."/>
            <person name="Riley R."/>
            <person name="Andreopoulos W."/>
            <person name="Labutti K."/>
            <person name="Pangilinan J."/>
            <person name="Ruiz-Duenas F.J."/>
            <person name="Barrasa J.M."/>
            <person name="Sanchez-Garcia M."/>
            <person name="Camarero S."/>
            <person name="Miyauchi S."/>
            <person name="Serrano A."/>
            <person name="Linde D."/>
            <person name="Babiker R."/>
            <person name="Drula E."/>
            <person name="Ayuso-Fernandez I."/>
            <person name="Pacheco R."/>
            <person name="Padilla G."/>
            <person name="Ferreira P."/>
            <person name="Barriuso J."/>
            <person name="Kellner H."/>
            <person name="Castanera R."/>
            <person name="Alfaro M."/>
            <person name="Ramirez L."/>
            <person name="Pisabarro A.G."/>
            <person name="Kuo A."/>
            <person name="Tritt A."/>
            <person name="Lipzen A."/>
            <person name="He G."/>
            <person name="Yan M."/>
            <person name="Ng V."/>
            <person name="Cullen D."/>
            <person name="Martin F."/>
            <person name="Rosso M.-N."/>
            <person name="Henrissat B."/>
            <person name="Hibbett D."/>
            <person name="Martinez A.T."/>
            <person name="Grigoriev I.V."/>
        </authorList>
    </citation>
    <scope>NUCLEOTIDE SEQUENCE</scope>
    <source>
        <strain evidence="1">CIRM-BRFM 674</strain>
    </source>
</reference>
<proteinExistence type="predicted"/>
<organism evidence="1 2">
    <name type="scientific">Pholiota conissans</name>
    <dbReference type="NCBI Taxonomy" id="109636"/>
    <lineage>
        <taxon>Eukaryota</taxon>
        <taxon>Fungi</taxon>
        <taxon>Dikarya</taxon>
        <taxon>Basidiomycota</taxon>
        <taxon>Agaricomycotina</taxon>
        <taxon>Agaricomycetes</taxon>
        <taxon>Agaricomycetidae</taxon>
        <taxon>Agaricales</taxon>
        <taxon>Agaricineae</taxon>
        <taxon>Strophariaceae</taxon>
        <taxon>Pholiota</taxon>
    </lineage>
</organism>
<name>A0A9P5YQK7_9AGAR</name>
<gene>
    <name evidence="1" type="ORF">BDN70DRAFT_900980</name>
</gene>
<dbReference type="EMBL" id="MU155608">
    <property type="protein sequence ID" value="KAF9471890.1"/>
    <property type="molecule type" value="Genomic_DNA"/>
</dbReference>
<evidence type="ECO:0000313" key="2">
    <source>
        <dbReference type="Proteomes" id="UP000807469"/>
    </source>
</evidence>
<accession>A0A9P5YQK7</accession>
<sequence length="186" mass="20404">MQTGAEQYALAHITPRELTKDKYSLARIVGLPHPAIAYTFVFPIAQHLVQICQLAQIPKVSRLSVSLAANQVVIQLLPKPLSGNWDPTPALDSQARAIYAKAGTARAMPLGFPNPHQTLAAACKGFLPILLQCCTSWVFPDLKVCMFRTIRSIEPGTSNSKVPILKDEQDLNPQSAWMALYKSLVI</sequence>
<evidence type="ECO:0000313" key="1">
    <source>
        <dbReference type="EMBL" id="KAF9471890.1"/>
    </source>
</evidence>
<protein>
    <submittedName>
        <fullName evidence="1">Uncharacterized protein</fullName>
    </submittedName>
</protein>
<keyword evidence="2" id="KW-1185">Reference proteome</keyword>
<dbReference type="Proteomes" id="UP000807469">
    <property type="component" value="Unassembled WGS sequence"/>
</dbReference>